<feature type="repeat" description="HEAT" evidence="3">
    <location>
        <begin position="204"/>
        <end position="242"/>
    </location>
</feature>
<dbReference type="InterPro" id="IPR021133">
    <property type="entry name" value="HEAT_type_2"/>
</dbReference>
<dbReference type="Gene3D" id="1.25.10.10">
    <property type="entry name" value="Leucine-rich Repeat Variant"/>
    <property type="match status" value="1"/>
</dbReference>
<dbReference type="InterPro" id="IPR051023">
    <property type="entry name" value="PP2A_Regulatory_Subunit_A"/>
</dbReference>
<dbReference type="GO" id="GO:0000159">
    <property type="term" value="C:protein phosphatase type 2A complex"/>
    <property type="evidence" value="ECO:0007669"/>
    <property type="project" value="TreeGrafter"/>
</dbReference>
<feature type="domain" description="Phosphatase PP2A regulatory subunit A/Splicing factor 3B subunit 1-like HEAT repeat" evidence="4">
    <location>
        <begin position="277"/>
        <end position="354"/>
    </location>
</feature>
<dbReference type="EMBL" id="ML994644">
    <property type="protein sequence ID" value="KAF2183126.1"/>
    <property type="molecule type" value="Genomic_DNA"/>
</dbReference>
<feature type="repeat" description="HEAT" evidence="3">
    <location>
        <begin position="362"/>
        <end position="400"/>
    </location>
</feature>
<name>A0A6A6DZP3_9PEZI</name>
<keyword evidence="1" id="KW-0677">Repeat</keyword>
<keyword evidence="7" id="KW-1185">Reference proteome</keyword>
<evidence type="ECO:0000256" key="3">
    <source>
        <dbReference type="PROSITE-ProRule" id="PRU00103"/>
    </source>
</evidence>
<dbReference type="Proteomes" id="UP000800200">
    <property type="component" value="Unassembled WGS sequence"/>
</dbReference>
<gene>
    <name evidence="6" type="ORF">K469DRAFT_728185</name>
</gene>
<dbReference type="PROSITE" id="PS50077">
    <property type="entry name" value="HEAT_REPEAT"/>
    <property type="match status" value="9"/>
</dbReference>
<dbReference type="AlphaFoldDB" id="A0A6A6DZP3"/>
<dbReference type="GO" id="GO:0019888">
    <property type="term" value="F:protein phosphatase regulator activity"/>
    <property type="evidence" value="ECO:0007669"/>
    <property type="project" value="TreeGrafter"/>
</dbReference>
<reference evidence="6" key="1">
    <citation type="journal article" date="2020" name="Stud. Mycol.">
        <title>101 Dothideomycetes genomes: a test case for predicting lifestyles and emergence of pathogens.</title>
        <authorList>
            <person name="Haridas S."/>
            <person name="Albert R."/>
            <person name="Binder M."/>
            <person name="Bloem J."/>
            <person name="Labutti K."/>
            <person name="Salamov A."/>
            <person name="Andreopoulos B."/>
            <person name="Baker S."/>
            <person name="Barry K."/>
            <person name="Bills G."/>
            <person name="Bluhm B."/>
            <person name="Cannon C."/>
            <person name="Castanera R."/>
            <person name="Culley D."/>
            <person name="Daum C."/>
            <person name="Ezra D."/>
            <person name="Gonzalez J."/>
            <person name="Henrissat B."/>
            <person name="Kuo A."/>
            <person name="Liang C."/>
            <person name="Lipzen A."/>
            <person name="Lutzoni F."/>
            <person name="Magnuson J."/>
            <person name="Mondo S."/>
            <person name="Nolan M."/>
            <person name="Ohm R."/>
            <person name="Pangilinan J."/>
            <person name="Park H.-J."/>
            <person name="Ramirez L."/>
            <person name="Alfaro M."/>
            <person name="Sun H."/>
            <person name="Tritt A."/>
            <person name="Yoshinaga Y."/>
            <person name="Zwiers L.-H."/>
            <person name="Turgeon B."/>
            <person name="Goodwin S."/>
            <person name="Spatafora J."/>
            <person name="Crous P."/>
            <person name="Grigoriev I."/>
        </authorList>
    </citation>
    <scope>NUCLEOTIDE SEQUENCE</scope>
    <source>
        <strain evidence="6">CBS 207.26</strain>
    </source>
</reference>
<evidence type="ECO:0000313" key="6">
    <source>
        <dbReference type="EMBL" id="KAF2183126.1"/>
    </source>
</evidence>
<dbReference type="Pfam" id="PF22646">
    <property type="entry name" value="PPP2R1A-like_HEAT"/>
    <property type="match status" value="1"/>
</dbReference>
<dbReference type="OrthoDB" id="340346at2759"/>
<feature type="repeat" description="HEAT" evidence="3">
    <location>
        <begin position="518"/>
        <end position="550"/>
    </location>
</feature>
<feature type="repeat" description="HEAT" evidence="3">
    <location>
        <begin position="401"/>
        <end position="439"/>
    </location>
</feature>
<evidence type="ECO:0000256" key="1">
    <source>
        <dbReference type="ARBA" id="ARBA00022737"/>
    </source>
</evidence>
<dbReference type="SUPFAM" id="SSF48371">
    <property type="entry name" value="ARM repeat"/>
    <property type="match status" value="1"/>
</dbReference>
<feature type="repeat" description="HEAT" evidence="3">
    <location>
        <begin position="581"/>
        <end position="613"/>
    </location>
</feature>
<dbReference type="PANTHER" id="PTHR10648">
    <property type="entry name" value="SERINE/THREONINE-PROTEIN PHOSPHATASE PP2A 65 KDA REGULATORY SUBUNIT"/>
    <property type="match status" value="1"/>
</dbReference>
<dbReference type="GO" id="GO:0005634">
    <property type="term" value="C:nucleus"/>
    <property type="evidence" value="ECO:0007669"/>
    <property type="project" value="TreeGrafter"/>
</dbReference>
<dbReference type="FunFam" id="1.25.10.10:FF:000011">
    <property type="entry name" value="Serine/threonine-protein phosphatase 2A regulatory subunit A alpha isoform"/>
    <property type="match status" value="1"/>
</dbReference>
<feature type="repeat" description="HEAT" evidence="3">
    <location>
        <begin position="323"/>
        <end position="361"/>
    </location>
</feature>
<dbReference type="InterPro" id="IPR055231">
    <property type="entry name" value="2AA_helical"/>
</dbReference>
<feature type="domain" description="Phosphatase 2A Regulatory Subunit A helical" evidence="5">
    <location>
        <begin position="366"/>
        <end position="532"/>
    </location>
</feature>
<protein>
    <submittedName>
        <fullName evidence="6">Protein phosphatase PP2A regulatory subunit A</fullName>
    </submittedName>
</protein>
<evidence type="ECO:0000259" key="5">
    <source>
        <dbReference type="Pfam" id="PF22956"/>
    </source>
</evidence>
<dbReference type="GO" id="GO:0005829">
    <property type="term" value="C:cytosol"/>
    <property type="evidence" value="ECO:0007669"/>
    <property type="project" value="TreeGrafter"/>
</dbReference>
<dbReference type="PANTHER" id="PTHR10648:SF4">
    <property type="entry name" value="PROTEIN PHOSPHATASE 2 (FORMERLY 2A), REGULATORY SUBUNIT A, BETA ISOFORM-RELATED"/>
    <property type="match status" value="1"/>
</dbReference>
<dbReference type="InterPro" id="IPR054573">
    <property type="entry name" value="PP2A/SF3B1-like_HEAT"/>
</dbReference>
<dbReference type="Pfam" id="PF22956">
    <property type="entry name" value="VPS15-like_hel"/>
    <property type="match status" value="2"/>
</dbReference>
<proteinExistence type="inferred from homology"/>
<feature type="repeat" description="HEAT" evidence="3">
    <location>
        <begin position="88"/>
        <end position="126"/>
    </location>
</feature>
<feature type="domain" description="Phosphatase 2A Regulatory Subunit A helical" evidence="5">
    <location>
        <begin position="178"/>
        <end position="274"/>
    </location>
</feature>
<feature type="repeat" description="HEAT" evidence="3">
    <location>
        <begin position="284"/>
        <end position="322"/>
    </location>
</feature>
<sequence length="613" mass="68373">MEANQNDELYPIAVLIDELKHDDVLLRLNAIHRLSTIALALGADRTREELIPFLDESVEDEDEVLTALSEELGNFVEYVGGSEYGHVLLSPLENLAAIEEPLVREKAVESLNKICEQLSQSQIEDYFIPLVIRLSKADWFTSKISATGLYNVPYTRATPPSQEGLRAQYGALVHDDTPMVRRQAANNLAKFIKTMPATIVIEEMIPLFQHLATDDQDSVRLLTVDILIAIAEAVPKEQQSSHGVLLTALRNLFEDKSWRVRYMVADRFEKIAKAVDEEVVNRDLVPAFVKLLKDTEAEVRSAIAGQIPGFCALLERETLLHEVMPSIEELVSDQSQHVRAALGTQISGLAPILGKDETISHLLPMFLQMLKDEFPDVRLNIISKLELVNNVIGIELLSQSLLPAIVQLAEDKQWRVRLAIIEYVPLLASQLGVKFFDEKLSSLCMSWLGDTVFSIREASTQNLKKLTEVFGVEWANDAIVPKVMAMGQHPNYLYRMTTCFAVSTLAPALSLDVIETSILPMMDKLVNDEIPNIRFNVAKSYAVLIDTLKQLPEHSTVLALQKAGTPGTGCQKGQDLITKSILPNLEKLQQDDDVDVRYFATMAAQGFTDAMQT</sequence>
<evidence type="ECO:0000313" key="7">
    <source>
        <dbReference type="Proteomes" id="UP000800200"/>
    </source>
</evidence>
<evidence type="ECO:0000259" key="4">
    <source>
        <dbReference type="Pfam" id="PF22646"/>
    </source>
</evidence>
<comment type="similarity">
    <text evidence="2">Belongs to the phosphatase 2A regulatory subunit A family.</text>
</comment>
<dbReference type="InterPro" id="IPR011989">
    <property type="entry name" value="ARM-like"/>
</dbReference>
<evidence type="ECO:0000256" key="2">
    <source>
        <dbReference type="ARBA" id="ARBA00038332"/>
    </source>
</evidence>
<organism evidence="6 7">
    <name type="scientific">Zopfia rhizophila CBS 207.26</name>
    <dbReference type="NCBI Taxonomy" id="1314779"/>
    <lineage>
        <taxon>Eukaryota</taxon>
        <taxon>Fungi</taxon>
        <taxon>Dikarya</taxon>
        <taxon>Ascomycota</taxon>
        <taxon>Pezizomycotina</taxon>
        <taxon>Dothideomycetes</taxon>
        <taxon>Dothideomycetes incertae sedis</taxon>
        <taxon>Zopfiaceae</taxon>
        <taxon>Zopfia</taxon>
    </lineage>
</organism>
<dbReference type="InterPro" id="IPR016024">
    <property type="entry name" value="ARM-type_fold"/>
</dbReference>
<accession>A0A6A6DZP3</accession>
<feature type="repeat" description="HEAT" evidence="3">
    <location>
        <begin position="245"/>
        <end position="283"/>
    </location>
</feature>